<keyword evidence="1" id="KW-0805">Transcription regulation</keyword>
<dbReference type="PRINTS" id="PR00038">
    <property type="entry name" value="HTHLUXR"/>
</dbReference>
<dbReference type="PROSITE" id="PS00622">
    <property type="entry name" value="HTH_LUXR_1"/>
    <property type="match status" value="1"/>
</dbReference>
<dbReference type="InterPro" id="IPR000792">
    <property type="entry name" value="Tscrpt_reg_LuxR_C"/>
</dbReference>
<evidence type="ECO:0000256" key="3">
    <source>
        <dbReference type="ARBA" id="ARBA00023163"/>
    </source>
</evidence>
<dbReference type="GO" id="GO:0003677">
    <property type="term" value="F:DNA binding"/>
    <property type="evidence" value="ECO:0007669"/>
    <property type="project" value="UniProtKB-KW"/>
</dbReference>
<keyword evidence="4" id="KW-0802">TPR repeat</keyword>
<dbReference type="EMBL" id="WMLB01000042">
    <property type="protein sequence ID" value="MTH70192.1"/>
    <property type="molecule type" value="Genomic_DNA"/>
</dbReference>
<dbReference type="SMART" id="SM00028">
    <property type="entry name" value="TPR"/>
    <property type="match status" value="2"/>
</dbReference>
<evidence type="ECO:0000256" key="4">
    <source>
        <dbReference type="PROSITE-ProRule" id="PRU00339"/>
    </source>
</evidence>
<dbReference type="SMART" id="SM00421">
    <property type="entry name" value="HTH_LUXR"/>
    <property type="match status" value="1"/>
</dbReference>
<gene>
    <name evidence="6" type="ORF">GJ743_17635</name>
</gene>
<sequence length="591" mass="63947">MQRPADSGSMRPSREGAFTSSAVGAIRRTVLWVDLPTAAAGCQTERVEGTSVSRARALHSQARWPDACELFLIADHEAPLAVEDLDLLGEAAQMCGRHDDAVMALERGFTIRAAAGELDRAAAAAFWLFTEFLYGGEMARASGWVARVRNLTDELYAGEPGWLRVLDAYRGLAEERYVEARMLLTEAVTQGKEGHDVDLVTYGTMLTGRSLLKEGQIVAGLDALDEAMLRVTSGQTSPRATSNLYCSGIGTCEEEALDLARAGEWALSLERWMAELPPSPPGVFLDNCRVYRAVLLRRRGEVRRALAELDEAARDLADGNGVRVAGHAWYELGETHRLLGDDDAAESAYRRAVALGKNVQPGLALLRLRQGDSTRAEAGIRRALAEAMRIPDRAHLLPAGVEVLLAAGATDDARIWAAELEDVAESMGSSAIRAERDLTLGVLALSDDDPAAALRLLRRASETWRALAAPYDVARTGVLIARACRALDDEEGAALELEMAANLFASLGAVNELGLARHLLGEPDEPTHGLSARELEVLTLVVQGLTNRAIAEKLFLSERTVHRHLANVFHKLGVGSRTEAATYALQHRFIG</sequence>
<organism evidence="6 7">
    <name type="scientific">Agromyces bracchium</name>
    <dbReference type="NCBI Taxonomy" id="88376"/>
    <lineage>
        <taxon>Bacteria</taxon>
        <taxon>Bacillati</taxon>
        <taxon>Actinomycetota</taxon>
        <taxon>Actinomycetes</taxon>
        <taxon>Micrococcales</taxon>
        <taxon>Microbacteriaceae</taxon>
        <taxon>Agromyces</taxon>
    </lineage>
</organism>
<accession>A0A6I3MDF3</accession>
<dbReference type="Proteomes" id="UP000433071">
    <property type="component" value="Unassembled WGS sequence"/>
</dbReference>
<comment type="caution">
    <text evidence="6">The sequence shown here is derived from an EMBL/GenBank/DDBJ whole genome shotgun (WGS) entry which is preliminary data.</text>
</comment>
<dbReference type="GO" id="GO:0006355">
    <property type="term" value="P:regulation of DNA-templated transcription"/>
    <property type="evidence" value="ECO:0007669"/>
    <property type="project" value="InterPro"/>
</dbReference>
<reference evidence="6 7" key="1">
    <citation type="submission" date="2019-11" db="EMBL/GenBank/DDBJ databases">
        <title>Agromyces kandeliae sp. nov., isolated from mangrove soil.</title>
        <authorList>
            <person name="Wang R."/>
        </authorList>
    </citation>
    <scope>NUCLEOTIDE SEQUENCE [LARGE SCALE GENOMIC DNA]</scope>
    <source>
        <strain evidence="6 7">JCM 11433</strain>
    </source>
</reference>
<dbReference type="Gene3D" id="1.25.40.10">
    <property type="entry name" value="Tetratricopeptide repeat domain"/>
    <property type="match status" value="1"/>
</dbReference>
<dbReference type="PROSITE" id="PS50043">
    <property type="entry name" value="HTH_LUXR_2"/>
    <property type="match status" value="1"/>
</dbReference>
<dbReference type="InterPro" id="IPR036388">
    <property type="entry name" value="WH-like_DNA-bd_sf"/>
</dbReference>
<dbReference type="OrthoDB" id="27092at2"/>
<feature type="domain" description="HTH luxR-type" evidence="5">
    <location>
        <begin position="523"/>
        <end position="588"/>
    </location>
</feature>
<dbReference type="CDD" id="cd06170">
    <property type="entry name" value="LuxR_C_like"/>
    <property type="match status" value="1"/>
</dbReference>
<dbReference type="InterPro" id="IPR011990">
    <property type="entry name" value="TPR-like_helical_dom_sf"/>
</dbReference>
<dbReference type="SUPFAM" id="SSF46894">
    <property type="entry name" value="C-terminal effector domain of the bipartite response regulators"/>
    <property type="match status" value="1"/>
</dbReference>
<dbReference type="Gene3D" id="1.10.10.10">
    <property type="entry name" value="Winged helix-like DNA-binding domain superfamily/Winged helix DNA-binding domain"/>
    <property type="match status" value="1"/>
</dbReference>
<keyword evidence="7" id="KW-1185">Reference proteome</keyword>
<dbReference type="PANTHER" id="PTHR44688:SF16">
    <property type="entry name" value="DNA-BINDING TRANSCRIPTIONAL ACTIVATOR DEVR_DOSR"/>
    <property type="match status" value="1"/>
</dbReference>
<evidence type="ECO:0000313" key="7">
    <source>
        <dbReference type="Proteomes" id="UP000433071"/>
    </source>
</evidence>
<proteinExistence type="predicted"/>
<dbReference type="InterPro" id="IPR016032">
    <property type="entry name" value="Sig_transdc_resp-reg_C-effctor"/>
</dbReference>
<evidence type="ECO:0000313" key="6">
    <source>
        <dbReference type="EMBL" id="MTH70192.1"/>
    </source>
</evidence>
<dbReference type="AlphaFoldDB" id="A0A6I3MDF3"/>
<dbReference type="Pfam" id="PF00196">
    <property type="entry name" value="GerE"/>
    <property type="match status" value="1"/>
</dbReference>
<keyword evidence="3" id="KW-0804">Transcription</keyword>
<keyword evidence="2" id="KW-0238">DNA-binding</keyword>
<feature type="repeat" description="TPR" evidence="4">
    <location>
        <begin position="326"/>
        <end position="359"/>
    </location>
</feature>
<name>A0A6I3MDF3_9MICO</name>
<dbReference type="SUPFAM" id="SSF48452">
    <property type="entry name" value="TPR-like"/>
    <property type="match status" value="1"/>
</dbReference>
<evidence type="ECO:0000256" key="2">
    <source>
        <dbReference type="ARBA" id="ARBA00023125"/>
    </source>
</evidence>
<evidence type="ECO:0000256" key="1">
    <source>
        <dbReference type="ARBA" id="ARBA00023015"/>
    </source>
</evidence>
<protein>
    <submittedName>
        <fullName evidence="6">LuxR family transcriptional regulator</fullName>
    </submittedName>
</protein>
<dbReference type="InterPro" id="IPR019734">
    <property type="entry name" value="TPR_rpt"/>
</dbReference>
<dbReference type="PROSITE" id="PS50005">
    <property type="entry name" value="TPR"/>
    <property type="match status" value="1"/>
</dbReference>
<evidence type="ECO:0000259" key="5">
    <source>
        <dbReference type="PROSITE" id="PS50043"/>
    </source>
</evidence>
<dbReference type="PANTHER" id="PTHR44688">
    <property type="entry name" value="DNA-BINDING TRANSCRIPTIONAL ACTIVATOR DEVR_DOSR"/>
    <property type="match status" value="1"/>
</dbReference>